<evidence type="ECO:0000256" key="1">
    <source>
        <dbReference type="SAM" id="MobiDB-lite"/>
    </source>
</evidence>
<accession>L1IFI3</accession>
<gene>
    <name evidence="2" type="ORF">GUITHDRAFT_118988</name>
</gene>
<dbReference type="OrthoDB" id="10543878at2759"/>
<dbReference type="RefSeq" id="XP_005821792.1">
    <property type="nucleotide sequence ID" value="XM_005821735.1"/>
</dbReference>
<evidence type="ECO:0000313" key="4">
    <source>
        <dbReference type="Proteomes" id="UP000011087"/>
    </source>
</evidence>
<reference evidence="3" key="3">
    <citation type="submission" date="2015-06" db="UniProtKB">
        <authorList>
            <consortium name="EnsemblProtists"/>
        </authorList>
    </citation>
    <scope>IDENTIFICATION</scope>
</reference>
<dbReference type="AlphaFoldDB" id="L1IFI3"/>
<name>L1IFI3_GUITC</name>
<dbReference type="EnsemblProtists" id="EKX34812">
    <property type="protein sequence ID" value="EKX34812"/>
    <property type="gene ID" value="GUITHDRAFT_118988"/>
</dbReference>
<dbReference type="KEGG" id="gtt:GUITHDRAFT_118988"/>
<feature type="region of interest" description="Disordered" evidence="1">
    <location>
        <begin position="258"/>
        <end position="282"/>
    </location>
</feature>
<evidence type="ECO:0000313" key="2">
    <source>
        <dbReference type="EMBL" id="EKX34812.1"/>
    </source>
</evidence>
<dbReference type="HOGENOM" id="CLU_851112_0_0_1"/>
<keyword evidence="4" id="KW-1185">Reference proteome</keyword>
<dbReference type="PaxDb" id="55529-EKX34812"/>
<sequence>MTAMQVVLLPFISEDAHIRYTTVPSPLISIIDCIKALTGKNNNDAAQDFRRICSRIPEFEGKYSYYKFPGQGQRETPVADLKTVLMIMQHVPGPMAQQYRECTAKMLCEYIAKDKSNLLNGLASEERVPVGNAQQEPVVSSPYSDMVAPPTDEYQQAIIQTNIEVCKRNIQEMGDHVLGLQKQRLTMNFKDFRSVDKEKAAAEKERHSAEKEKYSAEKENYTIEKLQKIREQTRIKIENRKDEIELLKLDKEYHELRRQTEDENKSEALNGANTQGKQVKRGRPMVPTVPVVPVAPVGVMLSEDAVNRLRGKPPQVVGVPVSAPDSV</sequence>
<dbReference type="EMBL" id="JH993102">
    <property type="protein sequence ID" value="EKX34812.1"/>
    <property type="molecule type" value="Genomic_DNA"/>
</dbReference>
<reference evidence="4" key="2">
    <citation type="submission" date="2012-11" db="EMBL/GenBank/DDBJ databases">
        <authorList>
            <person name="Kuo A."/>
            <person name="Curtis B.A."/>
            <person name="Tanifuji G."/>
            <person name="Burki F."/>
            <person name="Gruber A."/>
            <person name="Irimia M."/>
            <person name="Maruyama S."/>
            <person name="Arias M.C."/>
            <person name="Ball S.G."/>
            <person name="Gile G.H."/>
            <person name="Hirakawa Y."/>
            <person name="Hopkins J.F."/>
            <person name="Rensing S.A."/>
            <person name="Schmutz J."/>
            <person name="Symeonidi A."/>
            <person name="Elias M."/>
            <person name="Eveleigh R.J."/>
            <person name="Herman E.K."/>
            <person name="Klute M.J."/>
            <person name="Nakayama T."/>
            <person name="Obornik M."/>
            <person name="Reyes-Prieto A."/>
            <person name="Armbrust E.V."/>
            <person name="Aves S.J."/>
            <person name="Beiko R.G."/>
            <person name="Coutinho P."/>
            <person name="Dacks J.B."/>
            <person name="Durnford D.G."/>
            <person name="Fast N.M."/>
            <person name="Green B.R."/>
            <person name="Grisdale C."/>
            <person name="Hempe F."/>
            <person name="Henrissat B."/>
            <person name="Hoppner M.P."/>
            <person name="Ishida K.-I."/>
            <person name="Kim E."/>
            <person name="Koreny L."/>
            <person name="Kroth P.G."/>
            <person name="Liu Y."/>
            <person name="Malik S.-B."/>
            <person name="Maier U.G."/>
            <person name="McRose D."/>
            <person name="Mock T."/>
            <person name="Neilson J.A."/>
            <person name="Onodera N.T."/>
            <person name="Poole A.M."/>
            <person name="Pritham E.J."/>
            <person name="Richards T.A."/>
            <person name="Rocap G."/>
            <person name="Roy S.W."/>
            <person name="Sarai C."/>
            <person name="Schaack S."/>
            <person name="Shirato S."/>
            <person name="Slamovits C.H."/>
            <person name="Spencer D.F."/>
            <person name="Suzuki S."/>
            <person name="Worden A.Z."/>
            <person name="Zauner S."/>
            <person name="Barry K."/>
            <person name="Bell C."/>
            <person name="Bharti A.K."/>
            <person name="Crow J.A."/>
            <person name="Grimwood J."/>
            <person name="Kramer R."/>
            <person name="Lindquist E."/>
            <person name="Lucas S."/>
            <person name="Salamov A."/>
            <person name="McFadden G.I."/>
            <person name="Lane C.E."/>
            <person name="Keeling P.J."/>
            <person name="Gray M.W."/>
            <person name="Grigoriev I.V."/>
            <person name="Archibald J.M."/>
        </authorList>
    </citation>
    <scope>NUCLEOTIDE SEQUENCE</scope>
    <source>
        <strain evidence="4">CCMP2712</strain>
    </source>
</reference>
<organism evidence="2">
    <name type="scientific">Guillardia theta (strain CCMP2712)</name>
    <name type="common">Cryptophyte</name>
    <dbReference type="NCBI Taxonomy" id="905079"/>
    <lineage>
        <taxon>Eukaryota</taxon>
        <taxon>Cryptophyceae</taxon>
        <taxon>Pyrenomonadales</taxon>
        <taxon>Geminigeraceae</taxon>
        <taxon>Guillardia</taxon>
    </lineage>
</organism>
<proteinExistence type="predicted"/>
<dbReference type="Proteomes" id="UP000011087">
    <property type="component" value="Unassembled WGS sequence"/>
</dbReference>
<evidence type="ECO:0000313" key="3">
    <source>
        <dbReference type="EnsemblProtists" id="EKX34812"/>
    </source>
</evidence>
<protein>
    <submittedName>
        <fullName evidence="2 3">Uncharacterized protein</fullName>
    </submittedName>
</protein>
<reference evidence="2 4" key="1">
    <citation type="journal article" date="2012" name="Nature">
        <title>Algal genomes reveal evolutionary mosaicism and the fate of nucleomorphs.</title>
        <authorList>
            <consortium name="DOE Joint Genome Institute"/>
            <person name="Curtis B.A."/>
            <person name="Tanifuji G."/>
            <person name="Burki F."/>
            <person name="Gruber A."/>
            <person name="Irimia M."/>
            <person name="Maruyama S."/>
            <person name="Arias M.C."/>
            <person name="Ball S.G."/>
            <person name="Gile G.H."/>
            <person name="Hirakawa Y."/>
            <person name="Hopkins J.F."/>
            <person name="Kuo A."/>
            <person name="Rensing S.A."/>
            <person name="Schmutz J."/>
            <person name="Symeonidi A."/>
            <person name="Elias M."/>
            <person name="Eveleigh R.J."/>
            <person name="Herman E.K."/>
            <person name="Klute M.J."/>
            <person name="Nakayama T."/>
            <person name="Obornik M."/>
            <person name="Reyes-Prieto A."/>
            <person name="Armbrust E.V."/>
            <person name="Aves S.J."/>
            <person name="Beiko R.G."/>
            <person name="Coutinho P."/>
            <person name="Dacks J.B."/>
            <person name="Durnford D.G."/>
            <person name="Fast N.M."/>
            <person name="Green B.R."/>
            <person name="Grisdale C.J."/>
            <person name="Hempel F."/>
            <person name="Henrissat B."/>
            <person name="Hoppner M.P."/>
            <person name="Ishida K."/>
            <person name="Kim E."/>
            <person name="Koreny L."/>
            <person name="Kroth P.G."/>
            <person name="Liu Y."/>
            <person name="Malik S.B."/>
            <person name="Maier U.G."/>
            <person name="McRose D."/>
            <person name="Mock T."/>
            <person name="Neilson J.A."/>
            <person name="Onodera N.T."/>
            <person name="Poole A.M."/>
            <person name="Pritham E.J."/>
            <person name="Richards T.A."/>
            <person name="Rocap G."/>
            <person name="Roy S.W."/>
            <person name="Sarai C."/>
            <person name="Schaack S."/>
            <person name="Shirato S."/>
            <person name="Slamovits C.H."/>
            <person name="Spencer D.F."/>
            <person name="Suzuki S."/>
            <person name="Worden A.Z."/>
            <person name="Zauner S."/>
            <person name="Barry K."/>
            <person name="Bell C."/>
            <person name="Bharti A.K."/>
            <person name="Crow J.A."/>
            <person name="Grimwood J."/>
            <person name="Kramer R."/>
            <person name="Lindquist E."/>
            <person name="Lucas S."/>
            <person name="Salamov A."/>
            <person name="McFadden G.I."/>
            <person name="Lane C.E."/>
            <person name="Keeling P.J."/>
            <person name="Gray M.W."/>
            <person name="Grigoriev I.V."/>
            <person name="Archibald J.M."/>
        </authorList>
    </citation>
    <scope>NUCLEOTIDE SEQUENCE</scope>
    <source>
        <strain evidence="2 4">CCMP2712</strain>
    </source>
</reference>
<dbReference type="GeneID" id="17291550"/>